<gene>
    <name evidence="5" type="ORF">Csp1_15780</name>
</gene>
<dbReference type="OrthoDB" id="9805171at2"/>
<keyword evidence="1 5" id="KW-0489">Methyltransferase</keyword>
<evidence type="ECO:0000256" key="1">
    <source>
        <dbReference type="ARBA" id="ARBA00022603"/>
    </source>
</evidence>
<evidence type="ECO:0000256" key="2">
    <source>
        <dbReference type="ARBA" id="ARBA00022679"/>
    </source>
</evidence>
<dbReference type="PANTHER" id="PTHR43464">
    <property type="entry name" value="METHYLTRANSFERASE"/>
    <property type="match status" value="1"/>
</dbReference>
<dbReference type="InterPro" id="IPR041698">
    <property type="entry name" value="Methyltransf_25"/>
</dbReference>
<name>A0A2Z3YYH1_9CORY</name>
<dbReference type="PANTHER" id="PTHR43464:SF19">
    <property type="entry name" value="UBIQUINONE BIOSYNTHESIS O-METHYLTRANSFERASE, MITOCHONDRIAL"/>
    <property type="match status" value="1"/>
</dbReference>
<protein>
    <submittedName>
        <fullName evidence="5">Putative methyltransferase</fullName>
        <ecNumber evidence="5">2.1.1.-</ecNumber>
    </submittedName>
</protein>
<evidence type="ECO:0000259" key="4">
    <source>
        <dbReference type="Pfam" id="PF13649"/>
    </source>
</evidence>
<feature type="domain" description="Methyltransferase" evidence="4">
    <location>
        <begin position="46"/>
        <end position="136"/>
    </location>
</feature>
<sequence length="199" mass="21112">MTGDATQAAYSARAHKYAELLGSIDHAAAPDVALVTDWARGISGPVLDVGCGAGQWTQLLADLGCDAEGIDPVPEFIDIARAAHPKVRYRAGRAEDLGVPDGSLGGALAWYSLIHTDPALIGDALTEFARCVRPGGRLALGFFTGPILEPFDHAVTTAWFWPVDQLQRKTEAAGFTVTHCETRTDPGARPHGAILATRR</sequence>
<dbReference type="Pfam" id="PF13649">
    <property type="entry name" value="Methyltransf_25"/>
    <property type="match status" value="1"/>
</dbReference>
<reference evidence="6" key="1">
    <citation type="submission" date="2017-11" db="EMBL/GenBank/DDBJ databases">
        <title>Otitis media/interna in a cat caused by the recently described species Corynebacterium provencense.</title>
        <authorList>
            <person name="Kittl S."/>
            <person name="Brodard I."/>
            <person name="Rychener L."/>
            <person name="Jores J."/>
            <person name="Roosje P."/>
            <person name="Gobeli Brawand S."/>
        </authorList>
    </citation>
    <scope>NUCLEOTIDE SEQUENCE [LARGE SCALE GENOMIC DNA]</scope>
    <source>
        <strain evidence="6">17KM38</strain>
    </source>
</reference>
<evidence type="ECO:0000256" key="3">
    <source>
        <dbReference type="ARBA" id="ARBA00022691"/>
    </source>
</evidence>
<dbReference type="SUPFAM" id="SSF53335">
    <property type="entry name" value="S-adenosyl-L-methionine-dependent methyltransferases"/>
    <property type="match status" value="1"/>
</dbReference>
<proteinExistence type="predicted"/>
<evidence type="ECO:0000313" key="5">
    <source>
        <dbReference type="EMBL" id="AWT26363.1"/>
    </source>
</evidence>
<dbReference type="InterPro" id="IPR029063">
    <property type="entry name" value="SAM-dependent_MTases_sf"/>
</dbReference>
<keyword evidence="6" id="KW-1185">Reference proteome</keyword>
<keyword evidence="2 5" id="KW-0808">Transferase</keyword>
<organism evidence="5 6">
    <name type="scientific">Corynebacterium provencense</name>
    <dbReference type="NCBI Taxonomy" id="1737425"/>
    <lineage>
        <taxon>Bacteria</taxon>
        <taxon>Bacillati</taxon>
        <taxon>Actinomycetota</taxon>
        <taxon>Actinomycetes</taxon>
        <taxon>Mycobacteriales</taxon>
        <taxon>Corynebacteriaceae</taxon>
        <taxon>Corynebacterium</taxon>
    </lineage>
</organism>
<dbReference type="Gene3D" id="3.40.50.150">
    <property type="entry name" value="Vaccinia Virus protein VP39"/>
    <property type="match status" value="1"/>
</dbReference>
<dbReference type="EMBL" id="CP024988">
    <property type="protein sequence ID" value="AWT26363.1"/>
    <property type="molecule type" value="Genomic_DNA"/>
</dbReference>
<dbReference type="CDD" id="cd02440">
    <property type="entry name" value="AdoMet_MTases"/>
    <property type="match status" value="1"/>
</dbReference>
<dbReference type="RefSeq" id="WP_110481508.1">
    <property type="nucleotide sequence ID" value="NZ_CP024988.1"/>
</dbReference>
<dbReference type="GO" id="GO:0008168">
    <property type="term" value="F:methyltransferase activity"/>
    <property type="evidence" value="ECO:0007669"/>
    <property type="project" value="UniProtKB-KW"/>
</dbReference>
<dbReference type="Proteomes" id="UP000247696">
    <property type="component" value="Chromosome"/>
</dbReference>
<keyword evidence="3" id="KW-0949">S-adenosyl-L-methionine</keyword>
<dbReference type="EC" id="2.1.1.-" evidence="5"/>
<dbReference type="AlphaFoldDB" id="A0A2Z3YYH1"/>
<evidence type="ECO:0000313" key="6">
    <source>
        <dbReference type="Proteomes" id="UP000247696"/>
    </source>
</evidence>
<accession>A0A2Z3YYH1</accession>
<dbReference type="KEGG" id="cpre:Csp1_15780"/>
<dbReference type="GO" id="GO:0032259">
    <property type="term" value="P:methylation"/>
    <property type="evidence" value="ECO:0007669"/>
    <property type="project" value="UniProtKB-KW"/>
</dbReference>